<dbReference type="PROSITE" id="PS01360">
    <property type="entry name" value="ZF_MYND_1"/>
    <property type="match status" value="1"/>
</dbReference>
<dbReference type="SUPFAM" id="SSF144232">
    <property type="entry name" value="HIT/MYND zinc finger-like"/>
    <property type="match status" value="1"/>
</dbReference>
<feature type="domain" description="MYND-type" evidence="5">
    <location>
        <begin position="166"/>
        <end position="205"/>
    </location>
</feature>
<dbReference type="PANTHER" id="PTHR10237:SF14">
    <property type="entry name" value="MYND-TYPE DOMAIN-CONTAINING PROTEIN"/>
    <property type="match status" value="1"/>
</dbReference>
<dbReference type="Gene3D" id="6.10.140.2220">
    <property type="match status" value="1"/>
</dbReference>
<keyword evidence="7" id="KW-1185">Reference proteome</keyword>
<dbReference type="InParanoid" id="A0A5C3PU76"/>
<dbReference type="PROSITE" id="PS50865">
    <property type="entry name" value="ZF_MYND_2"/>
    <property type="match status" value="1"/>
</dbReference>
<dbReference type="GO" id="GO:0005634">
    <property type="term" value="C:nucleus"/>
    <property type="evidence" value="ECO:0007669"/>
    <property type="project" value="TreeGrafter"/>
</dbReference>
<evidence type="ECO:0000313" key="7">
    <source>
        <dbReference type="Proteomes" id="UP000308197"/>
    </source>
</evidence>
<dbReference type="Pfam" id="PF01753">
    <property type="entry name" value="zf-MYND"/>
    <property type="match status" value="1"/>
</dbReference>
<proteinExistence type="predicted"/>
<keyword evidence="1" id="KW-0479">Metal-binding</keyword>
<keyword evidence="2 4" id="KW-0863">Zinc-finger</keyword>
<gene>
    <name evidence="6" type="ORF">K466DRAFT_581174</name>
</gene>
<evidence type="ECO:0000256" key="4">
    <source>
        <dbReference type="PROSITE-ProRule" id="PRU00134"/>
    </source>
</evidence>
<organism evidence="6 7">
    <name type="scientific">Polyporus arcularius HHB13444</name>
    <dbReference type="NCBI Taxonomy" id="1314778"/>
    <lineage>
        <taxon>Eukaryota</taxon>
        <taxon>Fungi</taxon>
        <taxon>Dikarya</taxon>
        <taxon>Basidiomycota</taxon>
        <taxon>Agaricomycotina</taxon>
        <taxon>Agaricomycetes</taxon>
        <taxon>Polyporales</taxon>
        <taxon>Polyporaceae</taxon>
        <taxon>Polyporus</taxon>
    </lineage>
</organism>
<dbReference type="AlphaFoldDB" id="A0A5C3PU76"/>
<name>A0A5C3PU76_9APHY</name>
<evidence type="ECO:0000256" key="1">
    <source>
        <dbReference type="ARBA" id="ARBA00022723"/>
    </source>
</evidence>
<sequence>MDLSIINKLVRQGNTVSIPEELKESIQVLSEHVEDSTRTLESSGYKVTEGSSRAGRKTLVHHYSRGYETWAKFIELFDQIDEQNRAFRDSDNSDIGPAMSARLRHDLAPAEGDDSNPSKNAYARWWEPQNEPTLASLLRGPLRCSCHSSEDGPRALYPGLAVLRACSSCSRRTAMVRRTCSRCKNAWYCDAECQRAHWPQHRSVCRYRE</sequence>
<evidence type="ECO:0000256" key="3">
    <source>
        <dbReference type="ARBA" id="ARBA00022833"/>
    </source>
</evidence>
<protein>
    <recommendedName>
        <fullName evidence="5">MYND-type domain-containing protein</fullName>
    </recommendedName>
</protein>
<dbReference type="EMBL" id="ML210985">
    <property type="protein sequence ID" value="TFK93216.1"/>
    <property type="molecule type" value="Genomic_DNA"/>
</dbReference>
<dbReference type="InterPro" id="IPR024119">
    <property type="entry name" value="TF_DEAF-1"/>
</dbReference>
<dbReference type="GO" id="GO:0000981">
    <property type="term" value="F:DNA-binding transcription factor activity, RNA polymerase II-specific"/>
    <property type="evidence" value="ECO:0007669"/>
    <property type="project" value="TreeGrafter"/>
</dbReference>
<keyword evidence="3" id="KW-0862">Zinc</keyword>
<accession>A0A5C3PU76</accession>
<evidence type="ECO:0000259" key="5">
    <source>
        <dbReference type="PROSITE" id="PS50865"/>
    </source>
</evidence>
<dbReference type="Proteomes" id="UP000308197">
    <property type="component" value="Unassembled WGS sequence"/>
</dbReference>
<dbReference type="InterPro" id="IPR002893">
    <property type="entry name" value="Znf_MYND"/>
</dbReference>
<dbReference type="GO" id="GO:0008270">
    <property type="term" value="F:zinc ion binding"/>
    <property type="evidence" value="ECO:0007669"/>
    <property type="project" value="UniProtKB-KW"/>
</dbReference>
<evidence type="ECO:0000313" key="6">
    <source>
        <dbReference type="EMBL" id="TFK93216.1"/>
    </source>
</evidence>
<reference evidence="6 7" key="1">
    <citation type="journal article" date="2019" name="Nat. Ecol. Evol.">
        <title>Megaphylogeny resolves global patterns of mushroom evolution.</title>
        <authorList>
            <person name="Varga T."/>
            <person name="Krizsan K."/>
            <person name="Foldi C."/>
            <person name="Dima B."/>
            <person name="Sanchez-Garcia M."/>
            <person name="Sanchez-Ramirez S."/>
            <person name="Szollosi G.J."/>
            <person name="Szarkandi J.G."/>
            <person name="Papp V."/>
            <person name="Albert L."/>
            <person name="Andreopoulos W."/>
            <person name="Angelini C."/>
            <person name="Antonin V."/>
            <person name="Barry K.W."/>
            <person name="Bougher N.L."/>
            <person name="Buchanan P."/>
            <person name="Buyck B."/>
            <person name="Bense V."/>
            <person name="Catcheside P."/>
            <person name="Chovatia M."/>
            <person name="Cooper J."/>
            <person name="Damon W."/>
            <person name="Desjardin D."/>
            <person name="Finy P."/>
            <person name="Geml J."/>
            <person name="Haridas S."/>
            <person name="Hughes K."/>
            <person name="Justo A."/>
            <person name="Karasinski D."/>
            <person name="Kautmanova I."/>
            <person name="Kiss B."/>
            <person name="Kocsube S."/>
            <person name="Kotiranta H."/>
            <person name="LaButti K.M."/>
            <person name="Lechner B.E."/>
            <person name="Liimatainen K."/>
            <person name="Lipzen A."/>
            <person name="Lukacs Z."/>
            <person name="Mihaltcheva S."/>
            <person name="Morgado L.N."/>
            <person name="Niskanen T."/>
            <person name="Noordeloos M.E."/>
            <person name="Ohm R.A."/>
            <person name="Ortiz-Santana B."/>
            <person name="Ovrebo C."/>
            <person name="Racz N."/>
            <person name="Riley R."/>
            <person name="Savchenko A."/>
            <person name="Shiryaev A."/>
            <person name="Soop K."/>
            <person name="Spirin V."/>
            <person name="Szebenyi C."/>
            <person name="Tomsovsky M."/>
            <person name="Tulloss R.E."/>
            <person name="Uehling J."/>
            <person name="Grigoriev I.V."/>
            <person name="Vagvolgyi C."/>
            <person name="Papp T."/>
            <person name="Martin F.M."/>
            <person name="Miettinen O."/>
            <person name="Hibbett D.S."/>
            <person name="Nagy L.G."/>
        </authorList>
    </citation>
    <scope>NUCLEOTIDE SEQUENCE [LARGE SCALE GENOMIC DNA]</scope>
    <source>
        <strain evidence="6 7">HHB13444</strain>
    </source>
</reference>
<evidence type="ECO:0000256" key="2">
    <source>
        <dbReference type="ARBA" id="ARBA00022771"/>
    </source>
</evidence>
<dbReference type="PANTHER" id="PTHR10237">
    <property type="entry name" value="DEFORMED EPIDERMAL AUTOREGULATORY FACTOR 1 HOMOLOG SUPPRESSIN"/>
    <property type="match status" value="1"/>
</dbReference>